<accession>A0A0F9KXX7</accession>
<evidence type="ECO:0000313" key="2">
    <source>
        <dbReference type="EMBL" id="KKM20305.1"/>
    </source>
</evidence>
<dbReference type="AlphaFoldDB" id="A0A0F9KXX7"/>
<protein>
    <recommendedName>
        <fullName evidence="1">DUF362 domain-containing protein</fullName>
    </recommendedName>
</protein>
<dbReference type="InterPro" id="IPR007160">
    <property type="entry name" value="DUF362"/>
</dbReference>
<dbReference type="Pfam" id="PF04015">
    <property type="entry name" value="DUF362"/>
    <property type="match status" value="1"/>
</dbReference>
<comment type="caution">
    <text evidence="2">The sequence shown here is derived from an EMBL/GenBank/DDBJ whole genome shotgun (WGS) entry which is preliminary data.</text>
</comment>
<feature type="domain" description="DUF362" evidence="1">
    <location>
        <begin position="35"/>
        <end position="234"/>
    </location>
</feature>
<organism evidence="2">
    <name type="scientific">marine sediment metagenome</name>
    <dbReference type="NCBI Taxonomy" id="412755"/>
    <lineage>
        <taxon>unclassified sequences</taxon>
        <taxon>metagenomes</taxon>
        <taxon>ecological metagenomes</taxon>
    </lineage>
</organism>
<gene>
    <name evidence="2" type="ORF">LCGC14_1646770</name>
</gene>
<dbReference type="EMBL" id="LAZR01013794">
    <property type="protein sequence ID" value="KKM20305.1"/>
    <property type="molecule type" value="Genomic_DNA"/>
</dbReference>
<evidence type="ECO:0000259" key="1">
    <source>
        <dbReference type="Pfam" id="PF04015"/>
    </source>
</evidence>
<proteinExistence type="predicted"/>
<sequence length="296" mass="31690">MKTKVSIVRTDDRADGVSRAIDLLGLGAEASGKGVLIKPNFNTADPYPGSTHNDTLTALINKLREMGAASITVGDRSGPTSTARTFEDKGIHALTERLGAGLVNFETMPEERWEHIQPVGSHWRRGFHFAKPVLESDFVVSTCCLKTHGFGGGFTISLKNTIGMLHKKNMSELHTSLWSMKKMIAEANVPYSPALIVVDALEAFVDKGPMKGPVKSAGLFIAGMDRVAVDAAGVAVLKLIGSNRNIMERPVFGQEQIARAVELGLGVSGPGEMELVSDDQLGSEAVGHIMDVLRQG</sequence>
<reference evidence="2" key="1">
    <citation type="journal article" date="2015" name="Nature">
        <title>Complex archaea that bridge the gap between prokaryotes and eukaryotes.</title>
        <authorList>
            <person name="Spang A."/>
            <person name="Saw J.H."/>
            <person name="Jorgensen S.L."/>
            <person name="Zaremba-Niedzwiedzka K."/>
            <person name="Martijn J."/>
            <person name="Lind A.E."/>
            <person name="van Eijk R."/>
            <person name="Schleper C."/>
            <person name="Guy L."/>
            <person name="Ettema T.J."/>
        </authorList>
    </citation>
    <scope>NUCLEOTIDE SEQUENCE</scope>
</reference>
<name>A0A0F9KXX7_9ZZZZ</name>